<feature type="region of interest" description="Disordered" evidence="1">
    <location>
        <begin position="62"/>
        <end position="82"/>
    </location>
</feature>
<dbReference type="AlphaFoldDB" id="A0A6A6CGJ7"/>
<proteinExistence type="predicted"/>
<protein>
    <submittedName>
        <fullName evidence="2">Uncharacterized protein</fullName>
    </submittedName>
</protein>
<dbReference type="EMBL" id="ML993600">
    <property type="protein sequence ID" value="KAF2165310.1"/>
    <property type="molecule type" value="Genomic_DNA"/>
</dbReference>
<name>A0A6A6CGJ7_ZASCE</name>
<gene>
    <name evidence="2" type="ORF">M409DRAFT_55728</name>
</gene>
<dbReference type="RefSeq" id="XP_033666199.1">
    <property type="nucleotide sequence ID" value="XM_033813082.1"/>
</dbReference>
<dbReference type="Proteomes" id="UP000799537">
    <property type="component" value="Unassembled WGS sequence"/>
</dbReference>
<accession>A0A6A6CGJ7</accession>
<dbReference type="GeneID" id="54566354"/>
<evidence type="ECO:0000313" key="3">
    <source>
        <dbReference type="Proteomes" id="UP000799537"/>
    </source>
</evidence>
<evidence type="ECO:0000313" key="2">
    <source>
        <dbReference type="EMBL" id="KAF2165310.1"/>
    </source>
</evidence>
<keyword evidence="3" id="KW-1185">Reference proteome</keyword>
<sequence length="217" mass="23601">MAGEFAESQLPSAFHSDPNGMLRTTCPRHSIDLQNDDALSCTYNCFDSSRFVKNFQFVQDEENRRTTQGPLGATELPGSGSNTRATLLSLPGGMIKTLFVFLRFEDTVKRVHNAEAGKESRMGNMGGTSCAYASGLYGGTTTFIWSPTTHSHIRPSQATGNGILASNQRELGSDLCREGLIPTALVSTSYFHTQYPGNCSKNQSVLSQSRNSEELLS</sequence>
<reference evidence="2" key="1">
    <citation type="journal article" date="2020" name="Stud. Mycol.">
        <title>101 Dothideomycetes genomes: a test case for predicting lifestyles and emergence of pathogens.</title>
        <authorList>
            <person name="Haridas S."/>
            <person name="Albert R."/>
            <person name="Binder M."/>
            <person name="Bloem J."/>
            <person name="Labutti K."/>
            <person name="Salamov A."/>
            <person name="Andreopoulos B."/>
            <person name="Baker S."/>
            <person name="Barry K."/>
            <person name="Bills G."/>
            <person name="Bluhm B."/>
            <person name="Cannon C."/>
            <person name="Castanera R."/>
            <person name="Culley D."/>
            <person name="Daum C."/>
            <person name="Ezra D."/>
            <person name="Gonzalez J."/>
            <person name="Henrissat B."/>
            <person name="Kuo A."/>
            <person name="Liang C."/>
            <person name="Lipzen A."/>
            <person name="Lutzoni F."/>
            <person name="Magnuson J."/>
            <person name="Mondo S."/>
            <person name="Nolan M."/>
            <person name="Ohm R."/>
            <person name="Pangilinan J."/>
            <person name="Park H.-J."/>
            <person name="Ramirez L."/>
            <person name="Alfaro M."/>
            <person name="Sun H."/>
            <person name="Tritt A."/>
            <person name="Yoshinaga Y."/>
            <person name="Zwiers L.-H."/>
            <person name="Turgeon B."/>
            <person name="Goodwin S."/>
            <person name="Spatafora J."/>
            <person name="Crous P."/>
            <person name="Grigoriev I."/>
        </authorList>
    </citation>
    <scope>NUCLEOTIDE SEQUENCE</scope>
    <source>
        <strain evidence="2">ATCC 36951</strain>
    </source>
</reference>
<organism evidence="2 3">
    <name type="scientific">Zasmidium cellare ATCC 36951</name>
    <dbReference type="NCBI Taxonomy" id="1080233"/>
    <lineage>
        <taxon>Eukaryota</taxon>
        <taxon>Fungi</taxon>
        <taxon>Dikarya</taxon>
        <taxon>Ascomycota</taxon>
        <taxon>Pezizomycotina</taxon>
        <taxon>Dothideomycetes</taxon>
        <taxon>Dothideomycetidae</taxon>
        <taxon>Mycosphaerellales</taxon>
        <taxon>Mycosphaerellaceae</taxon>
        <taxon>Zasmidium</taxon>
    </lineage>
</organism>
<evidence type="ECO:0000256" key="1">
    <source>
        <dbReference type="SAM" id="MobiDB-lite"/>
    </source>
</evidence>